<evidence type="ECO:0000256" key="2">
    <source>
        <dbReference type="ARBA" id="ARBA00013064"/>
    </source>
</evidence>
<keyword evidence="4" id="KW-0904">Protein phosphatase</keyword>
<evidence type="ECO:0000256" key="5">
    <source>
        <dbReference type="PIRSR" id="PIRSR617867-1"/>
    </source>
</evidence>
<gene>
    <name evidence="7" type="ordered locus">AZOLI_2898</name>
</gene>
<evidence type="ECO:0000259" key="6">
    <source>
        <dbReference type="SMART" id="SM00226"/>
    </source>
</evidence>
<dbReference type="KEGG" id="ali:AZOLI_2898"/>
<name>G7Z6L7_AZOL4</name>
<dbReference type="PANTHER" id="PTHR11717">
    <property type="entry name" value="LOW MOLECULAR WEIGHT PROTEIN TYROSINE PHOSPHATASE"/>
    <property type="match status" value="1"/>
</dbReference>
<dbReference type="EC" id="3.1.3.48" evidence="2"/>
<comment type="similarity">
    <text evidence="1">Belongs to the low molecular weight phosphotyrosine protein phosphatase family.</text>
</comment>
<keyword evidence="8" id="KW-1185">Reference proteome</keyword>
<evidence type="ECO:0000256" key="4">
    <source>
        <dbReference type="ARBA" id="ARBA00022912"/>
    </source>
</evidence>
<dbReference type="STRING" id="862719.AZOLI_2898"/>
<dbReference type="HOGENOM" id="CLU_071415_2_2_5"/>
<dbReference type="InterPro" id="IPR036196">
    <property type="entry name" value="Ptyr_pPase_sf"/>
</dbReference>
<dbReference type="AlphaFoldDB" id="G7Z6L7"/>
<feature type="active site" evidence="5">
    <location>
        <position position="14"/>
    </location>
</feature>
<organism evidence="7 8">
    <name type="scientific">Azospirillum lipoferum (strain 4B)</name>
    <dbReference type="NCBI Taxonomy" id="862719"/>
    <lineage>
        <taxon>Bacteria</taxon>
        <taxon>Pseudomonadati</taxon>
        <taxon>Pseudomonadota</taxon>
        <taxon>Alphaproteobacteria</taxon>
        <taxon>Rhodospirillales</taxon>
        <taxon>Azospirillaceae</taxon>
        <taxon>Azospirillum</taxon>
    </lineage>
</organism>
<evidence type="ECO:0000313" key="8">
    <source>
        <dbReference type="Proteomes" id="UP000005667"/>
    </source>
</evidence>
<reference evidence="8" key="1">
    <citation type="journal article" date="2011" name="PLoS Genet.">
        <title>Azospirillum genomes reveal transition of bacteria from aquatic to terrestrial environments.</title>
        <authorList>
            <person name="Wisniewski-Dye F."/>
            <person name="Borziak K."/>
            <person name="Khalsa-Moyers G."/>
            <person name="Alexandre G."/>
            <person name="Sukharnikov L.O."/>
            <person name="Wuichet K."/>
            <person name="Hurst G.B."/>
            <person name="McDonald W.H."/>
            <person name="Robertson J.S."/>
            <person name="Barbe V."/>
            <person name="Calteau A."/>
            <person name="Rouy Z."/>
            <person name="Mangenot S."/>
            <person name="Prigent-Combaret C."/>
            <person name="Normand P."/>
            <person name="Boyer M."/>
            <person name="Siguier P."/>
            <person name="Dessaux Y."/>
            <person name="Elmerich C."/>
            <person name="Condemine G."/>
            <person name="Krishnen G."/>
            <person name="Kennedy I."/>
            <person name="Paterson A.H."/>
            <person name="Gonzalez V."/>
            <person name="Mavingui P."/>
            <person name="Zhulin I.B."/>
        </authorList>
    </citation>
    <scope>NUCLEOTIDE SEQUENCE [LARGE SCALE GENOMIC DNA]</scope>
    <source>
        <strain evidence="8">4B</strain>
    </source>
</reference>
<accession>G7Z6L7</accession>
<dbReference type="PRINTS" id="PR00719">
    <property type="entry name" value="LMWPTPASE"/>
</dbReference>
<dbReference type="SMART" id="SM00226">
    <property type="entry name" value="LMWPc"/>
    <property type="match status" value="1"/>
</dbReference>
<evidence type="ECO:0000313" key="7">
    <source>
        <dbReference type="EMBL" id="CBS88073.1"/>
    </source>
</evidence>
<protein>
    <recommendedName>
        <fullName evidence="2">protein-tyrosine-phosphatase</fullName>
        <ecNumber evidence="2">3.1.3.48</ecNumber>
    </recommendedName>
</protein>
<dbReference type="EMBL" id="FQ311868">
    <property type="protein sequence ID" value="CBS88073.1"/>
    <property type="molecule type" value="Genomic_DNA"/>
</dbReference>
<feature type="active site" description="Nucleophile" evidence="5">
    <location>
        <position position="8"/>
    </location>
</feature>
<dbReference type="GO" id="GO:0004725">
    <property type="term" value="F:protein tyrosine phosphatase activity"/>
    <property type="evidence" value="ECO:0007669"/>
    <property type="project" value="UniProtKB-EC"/>
</dbReference>
<dbReference type="InterPro" id="IPR023485">
    <property type="entry name" value="Ptyr_pPase"/>
</dbReference>
<dbReference type="InterPro" id="IPR017867">
    <property type="entry name" value="Tyr_phospatase_low_mol_wt"/>
</dbReference>
<dbReference type="CDD" id="cd16343">
    <property type="entry name" value="LMWPTP"/>
    <property type="match status" value="1"/>
</dbReference>
<dbReference type="RefSeq" id="WP_014249052.1">
    <property type="nucleotide sequence ID" value="NC_016622.1"/>
</dbReference>
<keyword evidence="3 7" id="KW-0378">Hydrolase</keyword>
<proteinExistence type="inferred from homology"/>
<dbReference type="Proteomes" id="UP000005667">
    <property type="component" value="Chromosome"/>
</dbReference>
<dbReference type="PANTHER" id="PTHR11717:SF7">
    <property type="entry name" value="LOW MOLECULAR WEIGHT PHOSPHOTYROSINE PROTEIN PHOSPHATASE"/>
    <property type="match status" value="1"/>
</dbReference>
<evidence type="ECO:0000256" key="3">
    <source>
        <dbReference type="ARBA" id="ARBA00022801"/>
    </source>
</evidence>
<dbReference type="InterPro" id="IPR050438">
    <property type="entry name" value="LMW_PTPase"/>
</dbReference>
<dbReference type="SUPFAM" id="SSF52788">
    <property type="entry name" value="Phosphotyrosine protein phosphatases I"/>
    <property type="match status" value="1"/>
</dbReference>
<dbReference type="Pfam" id="PF01451">
    <property type="entry name" value="LMWPc"/>
    <property type="match status" value="1"/>
</dbReference>
<dbReference type="OrthoDB" id="9784339at2"/>
<evidence type="ECO:0000256" key="1">
    <source>
        <dbReference type="ARBA" id="ARBA00011063"/>
    </source>
</evidence>
<sequence>MVKVLFVCTGNICRSPTAEGVFRHLAERAGLGPHAIADSAGTHSYHVGEPPDPRTQHAALARGVDLSGLRARKVVAADFTRFDHILAMDHGHLAQLRRIAPSCTTAALRLFLDDAPGFEGREVPDPYYGGPDGFEQVLDLCEAGSRGLLDRLMRECEFPIRERIG</sequence>
<feature type="active site" description="Proton donor" evidence="5">
    <location>
        <position position="125"/>
    </location>
</feature>
<feature type="domain" description="Phosphotyrosine protein phosphatase I" evidence="6">
    <location>
        <begin position="2"/>
        <end position="151"/>
    </location>
</feature>
<dbReference type="Gene3D" id="3.40.50.2300">
    <property type="match status" value="1"/>
</dbReference>